<name>X1JDV8_9ZZZZ</name>
<protein>
    <submittedName>
        <fullName evidence="1">Uncharacterized protein</fullName>
    </submittedName>
</protein>
<dbReference type="AlphaFoldDB" id="X1JDV8"/>
<evidence type="ECO:0000313" key="1">
    <source>
        <dbReference type="EMBL" id="GAH76499.1"/>
    </source>
</evidence>
<sequence length="66" mass="7494">MNSIINLSVSVKGDLETLRSYNVQYIISINEIFLLGGINNWPLIQSLPSTLSPVFSTEHLLVWKIY</sequence>
<accession>X1JDV8</accession>
<organism evidence="1">
    <name type="scientific">marine sediment metagenome</name>
    <dbReference type="NCBI Taxonomy" id="412755"/>
    <lineage>
        <taxon>unclassified sequences</taxon>
        <taxon>metagenomes</taxon>
        <taxon>ecological metagenomes</taxon>
    </lineage>
</organism>
<gene>
    <name evidence="1" type="ORF">S03H2_65713</name>
</gene>
<comment type="caution">
    <text evidence="1">The sequence shown here is derived from an EMBL/GenBank/DDBJ whole genome shotgun (WGS) entry which is preliminary data.</text>
</comment>
<proteinExistence type="predicted"/>
<dbReference type="EMBL" id="BARU01042824">
    <property type="protein sequence ID" value="GAH76499.1"/>
    <property type="molecule type" value="Genomic_DNA"/>
</dbReference>
<reference evidence="1" key="1">
    <citation type="journal article" date="2014" name="Front. Microbiol.">
        <title>High frequency of phylogenetically diverse reductive dehalogenase-homologous genes in deep subseafloor sedimentary metagenomes.</title>
        <authorList>
            <person name="Kawai M."/>
            <person name="Futagami T."/>
            <person name="Toyoda A."/>
            <person name="Takaki Y."/>
            <person name="Nishi S."/>
            <person name="Hori S."/>
            <person name="Arai W."/>
            <person name="Tsubouchi T."/>
            <person name="Morono Y."/>
            <person name="Uchiyama I."/>
            <person name="Ito T."/>
            <person name="Fujiyama A."/>
            <person name="Inagaki F."/>
            <person name="Takami H."/>
        </authorList>
    </citation>
    <scope>NUCLEOTIDE SEQUENCE</scope>
    <source>
        <strain evidence="1">Expedition CK06-06</strain>
    </source>
</reference>